<dbReference type="RefSeq" id="WP_069830121.1">
    <property type="nucleotide sequence ID" value="NZ_MDJD01000034.1"/>
</dbReference>
<dbReference type="OrthoDB" id="1458433at2"/>
<dbReference type="EMBL" id="MDJD01000034">
    <property type="protein sequence ID" value="OEK08615.1"/>
    <property type="molecule type" value="Genomic_DNA"/>
</dbReference>
<dbReference type="AlphaFoldDB" id="A0A1E5TB58"/>
<gene>
    <name evidence="1" type="ORF">A8C32_03970</name>
</gene>
<evidence type="ECO:0000313" key="2">
    <source>
        <dbReference type="Proteomes" id="UP000095713"/>
    </source>
</evidence>
<organism evidence="1 2">
    <name type="scientific">Flavivirga aquatica</name>
    <dbReference type="NCBI Taxonomy" id="1849968"/>
    <lineage>
        <taxon>Bacteria</taxon>
        <taxon>Pseudomonadati</taxon>
        <taxon>Bacteroidota</taxon>
        <taxon>Flavobacteriia</taxon>
        <taxon>Flavobacteriales</taxon>
        <taxon>Flavobacteriaceae</taxon>
        <taxon>Flavivirga</taxon>
    </lineage>
</organism>
<dbReference type="Proteomes" id="UP000095713">
    <property type="component" value="Unassembled WGS sequence"/>
</dbReference>
<protein>
    <submittedName>
        <fullName evidence="1">Uncharacterized protein</fullName>
    </submittedName>
</protein>
<name>A0A1E5TB58_9FLAO</name>
<reference evidence="1 2" key="1">
    <citation type="submission" date="2016-05" db="EMBL/GenBank/DDBJ databases">
        <title>Draft Genome Sequence of Algibacter sp. Strain SK-16 Isolated from the Surface Water of Aburatsubo Inlet.</title>
        <authorList>
            <person name="Wong S.-K."/>
            <person name="Yoshizawa S."/>
            <person name="Nakajima Y."/>
            <person name="Ogura Y."/>
            <person name="Tetsuya H."/>
            <person name="Hamasaki K."/>
        </authorList>
    </citation>
    <scope>NUCLEOTIDE SEQUENCE [LARGE SCALE GENOMIC DNA]</scope>
    <source>
        <strain evidence="1 2">SK-16</strain>
    </source>
</reference>
<dbReference type="STRING" id="1849968.A8C32_03970"/>
<sequence>MDMWLEEDVQEEIDLAKLQGLEATRKVINTWNHNENLNWRLMAISNETANKLLQGNFKTFKELEKHDFDYPIKSVEILYRIMFDKNKETDINIIESIFINE</sequence>
<accession>A0A1E5TB58</accession>
<comment type="caution">
    <text evidence="1">The sequence shown here is derived from an EMBL/GenBank/DDBJ whole genome shotgun (WGS) entry which is preliminary data.</text>
</comment>
<evidence type="ECO:0000313" key="1">
    <source>
        <dbReference type="EMBL" id="OEK08615.1"/>
    </source>
</evidence>
<proteinExistence type="predicted"/>
<keyword evidence="2" id="KW-1185">Reference proteome</keyword>